<protein>
    <recommendedName>
        <fullName evidence="3">AB hydrolase-1 domain-containing protein</fullName>
    </recommendedName>
</protein>
<sequence>MSTPNPLKETQSTPPPPVSVKTFHIAGILTDVYGLDELPQTCKSVSCLWLLHGRLQSKEVMAGVASACINDWKLRRPSGNEVGLLAIAFDQRNHGSRLINALANEAWKGGNETHAQDMFSVYHGTALDTSFLIDHLGSYVLSGPNAPHIDQHLILGISLGGHAAWQAFFNDPRVTAAIVIIGCPDYMRLMSDRARLSKRETYTTSNGAGFFGSNDFPKALISSIQKSDPKGMLFGTSEIQSNPPESEQRRFREIFDTKIKGKRLLVCSGADDKLVPYHCAEPFMQFLKEATSTWYKDGNVYVEDNVYPGVGHAYSPDMLRDTTRFVSDILAGSSSIGGKGASKM</sequence>
<accession>A0A2T3BDE3</accession>
<evidence type="ECO:0000313" key="2">
    <source>
        <dbReference type="Proteomes" id="UP000241818"/>
    </source>
</evidence>
<dbReference type="InParanoid" id="A0A2T3BDE3"/>
<dbReference type="AlphaFoldDB" id="A0A2T3BDE3"/>
<dbReference type="RefSeq" id="XP_024724955.1">
    <property type="nucleotide sequence ID" value="XM_024867853.1"/>
</dbReference>
<dbReference type="GeneID" id="36575934"/>
<evidence type="ECO:0000313" key="1">
    <source>
        <dbReference type="EMBL" id="PSS27430.1"/>
    </source>
</evidence>
<name>A0A2T3BDE3_AMORE</name>
<keyword evidence="2" id="KW-1185">Reference proteome</keyword>
<dbReference type="Gene3D" id="3.40.50.1820">
    <property type="entry name" value="alpha/beta hydrolase"/>
    <property type="match status" value="1"/>
</dbReference>
<dbReference type="OrthoDB" id="2152248at2759"/>
<dbReference type="PANTHER" id="PTHR47381:SF3">
    <property type="entry name" value="ALPHA_BETA-HYDROLASES SUPERFAMILY PROTEIN"/>
    <property type="match status" value="1"/>
</dbReference>
<dbReference type="PANTHER" id="PTHR47381">
    <property type="entry name" value="ALPHA/BETA-HYDROLASES SUPERFAMILY PROTEIN"/>
    <property type="match status" value="1"/>
</dbReference>
<dbReference type="Proteomes" id="UP000241818">
    <property type="component" value="Unassembled WGS sequence"/>
</dbReference>
<organism evidence="1 2">
    <name type="scientific">Amorphotheca resinae ATCC 22711</name>
    <dbReference type="NCBI Taxonomy" id="857342"/>
    <lineage>
        <taxon>Eukaryota</taxon>
        <taxon>Fungi</taxon>
        <taxon>Dikarya</taxon>
        <taxon>Ascomycota</taxon>
        <taxon>Pezizomycotina</taxon>
        <taxon>Leotiomycetes</taxon>
        <taxon>Helotiales</taxon>
        <taxon>Amorphothecaceae</taxon>
        <taxon>Amorphotheca</taxon>
    </lineage>
</organism>
<reference evidence="1 2" key="1">
    <citation type="journal article" date="2018" name="New Phytol.">
        <title>Comparative genomics and transcriptomics depict ericoid mycorrhizal fungi as versatile saprotrophs and plant mutualists.</title>
        <authorList>
            <person name="Martino E."/>
            <person name="Morin E."/>
            <person name="Grelet G.A."/>
            <person name="Kuo A."/>
            <person name="Kohler A."/>
            <person name="Daghino S."/>
            <person name="Barry K.W."/>
            <person name="Cichocki N."/>
            <person name="Clum A."/>
            <person name="Dockter R.B."/>
            <person name="Hainaut M."/>
            <person name="Kuo R.C."/>
            <person name="LaButti K."/>
            <person name="Lindahl B.D."/>
            <person name="Lindquist E.A."/>
            <person name="Lipzen A."/>
            <person name="Khouja H.R."/>
            <person name="Magnuson J."/>
            <person name="Murat C."/>
            <person name="Ohm R.A."/>
            <person name="Singer S.W."/>
            <person name="Spatafora J.W."/>
            <person name="Wang M."/>
            <person name="Veneault-Fourrey C."/>
            <person name="Henrissat B."/>
            <person name="Grigoriev I.V."/>
            <person name="Martin F.M."/>
            <person name="Perotto S."/>
        </authorList>
    </citation>
    <scope>NUCLEOTIDE SEQUENCE [LARGE SCALE GENOMIC DNA]</scope>
    <source>
        <strain evidence="1 2">ATCC 22711</strain>
    </source>
</reference>
<dbReference type="STRING" id="857342.A0A2T3BDE3"/>
<evidence type="ECO:0008006" key="3">
    <source>
        <dbReference type="Google" id="ProtNLM"/>
    </source>
</evidence>
<dbReference type="EMBL" id="KZ679006">
    <property type="protein sequence ID" value="PSS27430.1"/>
    <property type="molecule type" value="Genomic_DNA"/>
</dbReference>
<proteinExistence type="predicted"/>
<dbReference type="InterPro" id="IPR029058">
    <property type="entry name" value="AB_hydrolase_fold"/>
</dbReference>
<gene>
    <name evidence="1" type="ORF">M430DRAFT_46525</name>
</gene>
<dbReference type="SUPFAM" id="SSF53474">
    <property type="entry name" value="alpha/beta-Hydrolases"/>
    <property type="match status" value="1"/>
</dbReference>